<dbReference type="Proteomes" id="UP000023152">
    <property type="component" value="Unassembled WGS sequence"/>
</dbReference>
<feature type="compositionally biased region" description="Low complexity" evidence="1">
    <location>
        <begin position="24"/>
        <end position="34"/>
    </location>
</feature>
<evidence type="ECO:0000313" key="2">
    <source>
        <dbReference type="EMBL" id="ETO25364.1"/>
    </source>
</evidence>
<comment type="caution">
    <text evidence="2">The sequence shown here is derived from an EMBL/GenBank/DDBJ whole genome shotgun (WGS) entry which is preliminary data.</text>
</comment>
<evidence type="ECO:0000313" key="3">
    <source>
        <dbReference type="Proteomes" id="UP000023152"/>
    </source>
</evidence>
<name>X6NI34_RETFI</name>
<evidence type="ECO:0000256" key="1">
    <source>
        <dbReference type="SAM" id="MobiDB-lite"/>
    </source>
</evidence>
<reference evidence="2 3" key="1">
    <citation type="journal article" date="2013" name="Curr. Biol.">
        <title>The Genome of the Foraminiferan Reticulomyxa filosa.</title>
        <authorList>
            <person name="Glockner G."/>
            <person name="Hulsmann N."/>
            <person name="Schleicher M."/>
            <person name="Noegel A.A."/>
            <person name="Eichinger L."/>
            <person name="Gallinger C."/>
            <person name="Pawlowski J."/>
            <person name="Sierra R."/>
            <person name="Euteneuer U."/>
            <person name="Pillet L."/>
            <person name="Moustafa A."/>
            <person name="Platzer M."/>
            <person name="Groth M."/>
            <person name="Szafranski K."/>
            <person name="Schliwa M."/>
        </authorList>
    </citation>
    <scope>NUCLEOTIDE SEQUENCE [LARGE SCALE GENOMIC DNA]</scope>
</reference>
<organism evidence="2 3">
    <name type="scientific">Reticulomyxa filosa</name>
    <dbReference type="NCBI Taxonomy" id="46433"/>
    <lineage>
        <taxon>Eukaryota</taxon>
        <taxon>Sar</taxon>
        <taxon>Rhizaria</taxon>
        <taxon>Retaria</taxon>
        <taxon>Foraminifera</taxon>
        <taxon>Monothalamids</taxon>
        <taxon>Reticulomyxidae</taxon>
        <taxon>Reticulomyxa</taxon>
    </lineage>
</organism>
<feature type="compositionally biased region" description="Polar residues" evidence="1">
    <location>
        <begin position="10"/>
        <end position="22"/>
    </location>
</feature>
<sequence length="141" mass="16054">MDPLDESKEVVNTSSESSSRVQPSKDFSSVSVDSSNEKKVSNESMKSECSEAEPKQTNWRKLALAFLTDVNVKQLLPELVRRVMTALRENENQPEELSLILVVHKVLKDDMFTPIVVHEFYQSKLKQAMPCLLGKISRYTH</sequence>
<protein>
    <submittedName>
        <fullName evidence="2">Uncharacterized protein</fullName>
    </submittedName>
</protein>
<gene>
    <name evidence="2" type="ORF">RFI_11768</name>
</gene>
<dbReference type="AlphaFoldDB" id="X6NI34"/>
<proteinExistence type="predicted"/>
<feature type="region of interest" description="Disordered" evidence="1">
    <location>
        <begin position="1"/>
        <end position="53"/>
    </location>
</feature>
<feature type="non-terminal residue" evidence="2">
    <location>
        <position position="141"/>
    </location>
</feature>
<accession>X6NI34</accession>
<dbReference type="EMBL" id="ASPP01008587">
    <property type="protein sequence ID" value="ETO25364.1"/>
    <property type="molecule type" value="Genomic_DNA"/>
</dbReference>
<feature type="compositionally biased region" description="Basic and acidic residues" evidence="1">
    <location>
        <begin position="35"/>
        <end position="53"/>
    </location>
</feature>
<keyword evidence="3" id="KW-1185">Reference proteome</keyword>